<evidence type="ECO:0000313" key="14">
    <source>
        <dbReference type="Proteomes" id="UP000005730"/>
    </source>
</evidence>
<dbReference type="EC" id="2.7.13.3" evidence="3"/>
<sequence length="424" mass="47097">MKNPNKPSVETVLKTIVTLAVVGVAGTLLALQIKISTEKEIKRAFDDIRLTSEITRNLQFHEALEIARRLAPTVIPYPQGEIILRSKDGGVIKLGINRYAVMNKVVEENRILLVWGIIALLVSLELAIILAYMITYPIRRLSWAMEAIAKGDHQIKVPIKGAFVCELENLIRAFNNMAIQLQQWRRLQSQISRMDRLASMGEMVSGVAHEIRNPLAAMRIHLELLMEMRDSLPAEAQENLEFLSGEIDRITDTVERFLLFARPHRGRIENLPIGQVISWATQMIRSLAPSGVIHLETRVQNPDQLVEADPGKLRQVLLNLISNGIDAMPNGGKLVIWTKIEGDRLAIGVDDTGEPIPLDMVDRIFEPFVTTKPNGTGLGLAIVKKLVEEMGGYISLSTGDGVTSFKISLNTAPKGTSSVYEEAH</sequence>
<dbReference type="SMART" id="SM00304">
    <property type="entry name" value="HAMP"/>
    <property type="match status" value="1"/>
</dbReference>
<keyword evidence="10" id="KW-0812">Transmembrane</keyword>
<dbReference type="SMART" id="SM00388">
    <property type="entry name" value="HisKA"/>
    <property type="match status" value="1"/>
</dbReference>
<dbReference type="PANTHER" id="PTHR43065:SF10">
    <property type="entry name" value="PEROXIDE STRESS-ACTIVATED HISTIDINE KINASE MAK3"/>
    <property type="match status" value="1"/>
</dbReference>
<reference evidence="13 14" key="1">
    <citation type="submission" date="2011-10" db="EMBL/GenBank/DDBJ databases">
        <title>The Noncontiguous Finished genome of Thermanaerovibrio velox DSM 12556.</title>
        <authorList>
            <consortium name="US DOE Joint Genome Institute (JGI-PGF)"/>
            <person name="Lucas S."/>
            <person name="Copeland A."/>
            <person name="Lapidus A."/>
            <person name="Glavina del Rio T."/>
            <person name="Dalin E."/>
            <person name="Tice H."/>
            <person name="Bruce D."/>
            <person name="Goodwin L."/>
            <person name="Pitluck S."/>
            <person name="Peters L."/>
            <person name="Mikhailova N."/>
            <person name="Teshima H."/>
            <person name="Kyrpides N."/>
            <person name="Mavromatis K."/>
            <person name="Ivanova N."/>
            <person name="Markowitz V."/>
            <person name="Cheng J.-F."/>
            <person name="Hugenholtz P."/>
            <person name="Woyke T."/>
            <person name="Wu D."/>
            <person name="Spring S."/>
            <person name="Brambilla E.-M."/>
            <person name="Klenk H.-P."/>
            <person name="Eisen J.A."/>
        </authorList>
    </citation>
    <scope>NUCLEOTIDE SEQUENCE [LARGE SCALE GENOMIC DNA]</scope>
    <source>
        <strain evidence="13 14">DSM 12556</strain>
    </source>
</reference>
<keyword evidence="14" id="KW-1185">Reference proteome</keyword>
<evidence type="ECO:0000256" key="8">
    <source>
        <dbReference type="ARBA" id="ARBA00022840"/>
    </source>
</evidence>
<evidence type="ECO:0000256" key="9">
    <source>
        <dbReference type="ARBA" id="ARBA00023012"/>
    </source>
</evidence>
<proteinExistence type="predicted"/>
<dbReference type="GO" id="GO:0000155">
    <property type="term" value="F:phosphorelay sensor kinase activity"/>
    <property type="evidence" value="ECO:0007669"/>
    <property type="project" value="InterPro"/>
</dbReference>
<dbReference type="InterPro" id="IPR004358">
    <property type="entry name" value="Sig_transdc_His_kin-like_C"/>
</dbReference>
<dbReference type="Proteomes" id="UP000005730">
    <property type="component" value="Chromosome"/>
</dbReference>
<dbReference type="InterPro" id="IPR036890">
    <property type="entry name" value="HATPase_C_sf"/>
</dbReference>
<feature type="transmembrane region" description="Helical" evidence="10">
    <location>
        <begin position="112"/>
        <end position="134"/>
    </location>
</feature>
<dbReference type="SMART" id="SM00387">
    <property type="entry name" value="HATPase_c"/>
    <property type="match status" value="1"/>
</dbReference>
<name>H0USB9_9BACT</name>
<evidence type="ECO:0000256" key="6">
    <source>
        <dbReference type="ARBA" id="ARBA00022741"/>
    </source>
</evidence>
<dbReference type="InterPro" id="IPR003594">
    <property type="entry name" value="HATPase_dom"/>
</dbReference>
<protein>
    <recommendedName>
        <fullName evidence="3">histidine kinase</fullName>
        <ecNumber evidence="3">2.7.13.3</ecNumber>
    </recommendedName>
</protein>
<dbReference type="PRINTS" id="PR00344">
    <property type="entry name" value="BCTRLSENSOR"/>
</dbReference>
<dbReference type="InterPro" id="IPR003660">
    <property type="entry name" value="HAMP_dom"/>
</dbReference>
<dbReference type="Pfam" id="PF00672">
    <property type="entry name" value="HAMP"/>
    <property type="match status" value="1"/>
</dbReference>
<keyword evidence="5" id="KW-0808">Transferase</keyword>
<dbReference type="SUPFAM" id="SSF47384">
    <property type="entry name" value="Homodimeric domain of signal transducing histidine kinase"/>
    <property type="match status" value="1"/>
</dbReference>
<dbReference type="CDD" id="cd00082">
    <property type="entry name" value="HisKA"/>
    <property type="match status" value="1"/>
</dbReference>
<keyword evidence="7 13" id="KW-0418">Kinase</keyword>
<dbReference type="InterPro" id="IPR005467">
    <property type="entry name" value="His_kinase_dom"/>
</dbReference>
<dbReference type="HOGENOM" id="CLU_053279_0_0_0"/>
<evidence type="ECO:0000256" key="1">
    <source>
        <dbReference type="ARBA" id="ARBA00000085"/>
    </source>
</evidence>
<dbReference type="eggNOG" id="COG4191">
    <property type="taxonomic scope" value="Bacteria"/>
</dbReference>
<accession>H0USB9</accession>
<dbReference type="Pfam" id="PF00512">
    <property type="entry name" value="HisKA"/>
    <property type="match status" value="1"/>
</dbReference>
<keyword evidence="8" id="KW-0067">ATP-binding</keyword>
<evidence type="ECO:0000256" key="10">
    <source>
        <dbReference type="SAM" id="Phobius"/>
    </source>
</evidence>
<feature type="domain" description="HAMP" evidence="12">
    <location>
        <begin position="132"/>
        <end position="186"/>
    </location>
</feature>
<evidence type="ECO:0000256" key="3">
    <source>
        <dbReference type="ARBA" id="ARBA00012438"/>
    </source>
</evidence>
<dbReference type="GO" id="GO:0016020">
    <property type="term" value="C:membrane"/>
    <property type="evidence" value="ECO:0007669"/>
    <property type="project" value="UniProtKB-SubCell"/>
</dbReference>
<comment type="catalytic activity">
    <reaction evidence="1">
        <text>ATP + protein L-histidine = ADP + protein N-phospho-L-histidine.</text>
        <dbReference type="EC" id="2.7.13.3"/>
    </reaction>
</comment>
<dbReference type="InterPro" id="IPR036097">
    <property type="entry name" value="HisK_dim/P_sf"/>
</dbReference>
<feature type="domain" description="Histidine kinase" evidence="11">
    <location>
        <begin position="206"/>
        <end position="413"/>
    </location>
</feature>
<dbReference type="AlphaFoldDB" id="H0USB9"/>
<evidence type="ECO:0000256" key="2">
    <source>
        <dbReference type="ARBA" id="ARBA00004370"/>
    </source>
</evidence>
<organism evidence="13 14">
    <name type="scientific">Thermanaerovibrio velox DSM 12556</name>
    <dbReference type="NCBI Taxonomy" id="926567"/>
    <lineage>
        <taxon>Bacteria</taxon>
        <taxon>Thermotogati</taxon>
        <taxon>Synergistota</taxon>
        <taxon>Synergistia</taxon>
        <taxon>Synergistales</taxon>
        <taxon>Synergistaceae</taxon>
        <taxon>Thermanaerovibrio</taxon>
    </lineage>
</organism>
<evidence type="ECO:0000256" key="4">
    <source>
        <dbReference type="ARBA" id="ARBA00022553"/>
    </source>
</evidence>
<keyword evidence="9" id="KW-0902">Two-component regulatory system</keyword>
<dbReference type="Pfam" id="PF02518">
    <property type="entry name" value="HATPase_c"/>
    <property type="match status" value="1"/>
</dbReference>
<dbReference type="SUPFAM" id="SSF158472">
    <property type="entry name" value="HAMP domain-like"/>
    <property type="match status" value="1"/>
</dbReference>
<dbReference type="STRING" id="926567.TheveDRAFT_1084"/>
<gene>
    <name evidence="13" type="ORF">TheveDRAFT_1084</name>
</gene>
<comment type="subcellular location">
    <subcellularLocation>
        <location evidence="2">Membrane</location>
    </subcellularLocation>
</comment>
<evidence type="ECO:0000259" key="12">
    <source>
        <dbReference type="PROSITE" id="PS50885"/>
    </source>
</evidence>
<dbReference type="EMBL" id="CM001377">
    <property type="protein sequence ID" value="EHM10208.1"/>
    <property type="molecule type" value="Genomic_DNA"/>
</dbReference>
<keyword evidence="4" id="KW-0597">Phosphoprotein</keyword>
<dbReference type="Gene3D" id="1.10.287.130">
    <property type="match status" value="1"/>
</dbReference>
<keyword evidence="10" id="KW-0472">Membrane</keyword>
<dbReference type="PROSITE" id="PS50885">
    <property type="entry name" value="HAMP"/>
    <property type="match status" value="1"/>
</dbReference>
<dbReference type="SUPFAM" id="SSF55874">
    <property type="entry name" value="ATPase domain of HSP90 chaperone/DNA topoisomerase II/histidine kinase"/>
    <property type="match status" value="1"/>
</dbReference>
<dbReference type="InterPro" id="IPR003661">
    <property type="entry name" value="HisK_dim/P_dom"/>
</dbReference>
<evidence type="ECO:0000256" key="7">
    <source>
        <dbReference type="ARBA" id="ARBA00022777"/>
    </source>
</evidence>
<dbReference type="GO" id="GO:0005524">
    <property type="term" value="F:ATP binding"/>
    <property type="evidence" value="ECO:0007669"/>
    <property type="project" value="UniProtKB-KW"/>
</dbReference>
<dbReference type="Gene3D" id="3.30.565.10">
    <property type="entry name" value="Histidine kinase-like ATPase, C-terminal domain"/>
    <property type="match status" value="1"/>
</dbReference>
<keyword evidence="10" id="KW-1133">Transmembrane helix</keyword>
<dbReference type="Gene3D" id="6.10.340.10">
    <property type="match status" value="1"/>
</dbReference>
<evidence type="ECO:0000256" key="5">
    <source>
        <dbReference type="ARBA" id="ARBA00022679"/>
    </source>
</evidence>
<dbReference type="PROSITE" id="PS50109">
    <property type="entry name" value="HIS_KIN"/>
    <property type="match status" value="1"/>
</dbReference>
<evidence type="ECO:0000259" key="11">
    <source>
        <dbReference type="PROSITE" id="PS50109"/>
    </source>
</evidence>
<evidence type="ECO:0000313" key="13">
    <source>
        <dbReference type="EMBL" id="EHM10208.1"/>
    </source>
</evidence>
<dbReference type="PANTHER" id="PTHR43065">
    <property type="entry name" value="SENSOR HISTIDINE KINASE"/>
    <property type="match status" value="1"/>
</dbReference>
<keyword evidence="6" id="KW-0547">Nucleotide-binding</keyword>
<dbReference type="CDD" id="cd06225">
    <property type="entry name" value="HAMP"/>
    <property type="match status" value="1"/>
</dbReference>
<feature type="transmembrane region" description="Helical" evidence="10">
    <location>
        <begin position="12"/>
        <end position="33"/>
    </location>
</feature>